<dbReference type="NCBIfam" id="NF006343">
    <property type="entry name" value="PRK08570.1"/>
    <property type="match status" value="1"/>
</dbReference>
<dbReference type="InterPro" id="IPR057259">
    <property type="entry name" value="Ribosomal_L19e"/>
</dbReference>
<protein>
    <recommendedName>
        <fullName evidence="4">Ribosomal protein L19</fullName>
    </recommendedName>
</protein>
<evidence type="ECO:0000256" key="2">
    <source>
        <dbReference type="ARBA" id="ARBA00022980"/>
    </source>
</evidence>
<feature type="region of interest" description="Disordered" evidence="5">
    <location>
        <begin position="185"/>
        <end position="204"/>
    </location>
</feature>
<dbReference type="SMART" id="SM01416">
    <property type="entry name" value="Ribosomal_L19e"/>
    <property type="match status" value="1"/>
</dbReference>
<sequence length="222" mass="26092">MHCSLLFSVYYGCSSVVPPRVPFFLKMSSLKLQKRLAAAVLKCGKRKIWLDPNEATEISNANSRQSVRKLVKDGLIIKKPQIIHSRSRVRRAMEAKRKGRHSGYGKRKGTANARMPEKVIWMRRMRTLRRLLRKYREAKKIDCHLYHMLYKRVKGNVFKNKRVLMEYIHKKKAENLRAKQLADQAEAQRLKSKQARQRKAERKAQKKAELLALLAKEDEQKK</sequence>
<dbReference type="GO" id="GO:0022625">
    <property type="term" value="C:cytosolic large ribosomal subunit"/>
    <property type="evidence" value="ECO:0007669"/>
    <property type="project" value="InterPro"/>
</dbReference>
<name>A0A1X7V108_AMPQE</name>
<keyword evidence="3 4" id="KW-0687">Ribonucleoprotein</keyword>
<dbReference type="Pfam" id="PF25476">
    <property type="entry name" value="Ribosomal_L19e_C"/>
    <property type="match status" value="1"/>
</dbReference>
<dbReference type="FunFam" id="1.10.1650.10:FF:000001">
    <property type="entry name" value="Ribosomal protein L19"/>
    <property type="match status" value="1"/>
</dbReference>
<accession>A0A1X7V108</accession>
<dbReference type="Pfam" id="PF01280">
    <property type="entry name" value="Ribosomal_L19e"/>
    <property type="match status" value="1"/>
</dbReference>
<evidence type="ECO:0000256" key="3">
    <source>
        <dbReference type="ARBA" id="ARBA00023274"/>
    </source>
</evidence>
<dbReference type="InterPro" id="IPR057260">
    <property type="entry name" value="Ribosomal_L19e_C"/>
</dbReference>
<evidence type="ECO:0000256" key="1">
    <source>
        <dbReference type="ARBA" id="ARBA00011082"/>
    </source>
</evidence>
<dbReference type="SUPFAM" id="SSF48140">
    <property type="entry name" value="Ribosomal protein L19 (L19e)"/>
    <property type="match status" value="1"/>
</dbReference>
<reference evidence="7" key="1">
    <citation type="submission" date="2017-05" db="UniProtKB">
        <authorList>
            <consortium name="EnsemblMetazoa"/>
        </authorList>
    </citation>
    <scope>IDENTIFICATION</scope>
</reference>
<evidence type="ECO:0000256" key="5">
    <source>
        <dbReference type="SAM" id="MobiDB-lite"/>
    </source>
</evidence>
<dbReference type="InterPro" id="IPR023638">
    <property type="entry name" value="Ribosomal_eL19_CS"/>
</dbReference>
<feature type="compositionally biased region" description="Basic residues" evidence="5">
    <location>
        <begin position="97"/>
        <end position="109"/>
    </location>
</feature>
<dbReference type="Gene3D" id="1.10.1200.240">
    <property type="match status" value="1"/>
</dbReference>
<dbReference type="GO" id="GO:0003723">
    <property type="term" value="F:RNA binding"/>
    <property type="evidence" value="ECO:0007669"/>
    <property type="project" value="InterPro"/>
</dbReference>
<proteinExistence type="inferred from homology"/>
<evidence type="ECO:0000259" key="6">
    <source>
        <dbReference type="SMART" id="SM01416"/>
    </source>
</evidence>
<keyword evidence="2 4" id="KW-0689">Ribosomal protein</keyword>
<dbReference type="eggNOG" id="KOG1696">
    <property type="taxonomic scope" value="Eukaryota"/>
</dbReference>
<feature type="region of interest" description="Disordered" evidence="5">
    <location>
        <begin position="87"/>
        <end position="110"/>
    </location>
</feature>
<dbReference type="OMA" id="NRVWIDP"/>
<dbReference type="InterPro" id="IPR000196">
    <property type="entry name" value="Ribosomal_eL19_dom"/>
</dbReference>
<dbReference type="GO" id="GO:0003735">
    <property type="term" value="F:structural constituent of ribosome"/>
    <property type="evidence" value="ECO:0007669"/>
    <property type="project" value="InterPro"/>
</dbReference>
<organism evidence="7">
    <name type="scientific">Amphimedon queenslandica</name>
    <name type="common">Sponge</name>
    <dbReference type="NCBI Taxonomy" id="400682"/>
    <lineage>
        <taxon>Eukaryota</taxon>
        <taxon>Metazoa</taxon>
        <taxon>Porifera</taxon>
        <taxon>Demospongiae</taxon>
        <taxon>Heteroscleromorpha</taxon>
        <taxon>Haplosclerida</taxon>
        <taxon>Niphatidae</taxon>
        <taxon>Amphimedon</taxon>
    </lineage>
</organism>
<dbReference type="HAMAP" id="MF_01475">
    <property type="entry name" value="Ribosomal_eL19"/>
    <property type="match status" value="1"/>
</dbReference>
<evidence type="ECO:0000313" key="7">
    <source>
        <dbReference type="EnsemblMetazoa" id="Aqu2.1.33925_001"/>
    </source>
</evidence>
<evidence type="ECO:0000256" key="4">
    <source>
        <dbReference type="RuleBase" id="RU000574"/>
    </source>
</evidence>
<dbReference type="AlphaFoldDB" id="A0A1X7V108"/>
<dbReference type="InterPro" id="IPR015972">
    <property type="entry name" value="Ribosomal_eL19_dom1"/>
</dbReference>
<dbReference type="PROSITE" id="PS00526">
    <property type="entry name" value="RIBOSOMAL_L19E"/>
    <property type="match status" value="1"/>
</dbReference>
<comment type="similarity">
    <text evidence="1 4">Belongs to the eukaryotic ribosomal protein eL19 family.</text>
</comment>
<dbReference type="InterPro" id="IPR033935">
    <property type="entry name" value="Ribosomal_eL19_euk"/>
</dbReference>
<dbReference type="EnsemblMetazoa" id="Aqu2.1.33925_001">
    <property type="protein sequence ID" value="Aqu2.1.33925_001"/>
    <property type="gene ID" value="Aqu2.1.33925"/>
</dbReference>
<dbReference type="Gene3D" id="1.10.1650.10">
    <property type="match status" value="1"/>
</dbReference>
<feature type="domain" description="Large ribosomal subunit protein eL19" evidence="6">
    <location>
        <begin position="29"/>
        <end position="172"/>
    </location>
</feature>
<dbReference type="InterPro" id="IPR035970">
    <property type="entry name" value="60S_ribosomal_eL19_sf"/>
</dbReference>
<dbReference type="STRING" id="400682.A0A1X7V108"/>
<dbReference type="InterPro" id="IPR039547">
    <property type="entry name" value="Ribosomal_eL19"/>
</dbReference>
<dbReference type="PANTHER" id="PTHR10722">
    <property type="entry name" value="60S RIBOSOMAL PROTEIN L19"/>
    <property type="match status" value="1"/>
</dbReference>
<feature type="compositionally biased region" description="Basic residues" evidence="5">
    <location>
        <begin position="190"/>
        <end position="201"/>
    </location>
</feature>
<dbReference type="FunFam" id="1.10.1200.240:FF:000001">
    <property type="entry name" value="Ribosomal protein L19"/>
    <property type="match status" value="1"/>
</dbReference>
<dbReference type="CDD" id="cd01417">
    <property type="entry name" value="Ribosomal_L19e_E"/>
    <property type="match status" value="1"/>
</dbReference>
<dbReference type="OrthoDB" id="5407653at2759"/>
<dbReference type="InParanoid" id="A0A1X7V108"/>
<dbReference type="GO" id="GO:0006412">
    <property type="term" value="P:translation"/>
    <property type="evidence" value="ECO:0007669"/>
    <property type="project" value="InterPro"/>
</dbReference>